<feature type="compositionally biased region" description="Low complexity" evidence="1">
    <location>
        <begin position="343"/>
        <end position="352"/>
    </location>
</feature>
<evidence type="ECO:0000313" key="2">
    <source>
        <dbReference type="EMBL" id="KAG8228046.1"/>
    </source>
</evidence>
<feature type="region of interest" description="Disordered" evidence="1">
    <location>
        <begin position="209"/>
        <end position="256"/>
    </location>
</feature>
<feature type="compositionally biased region" description="Basic and acidic residues" evidence="1">
    <location>
        <begin position="388"/>
        <end position="413"/>
    </location>
</feature>
<feature type="compositionally biased region" description="Low complexity" evidence="1">
    <location>
        <begin position="509"/>
        <end position="519"/>
    </location>
</feature>
<evidence type="ECO:0000256" key="1">
    <source>
        <dbReference type="SAM" id="MobiDB-lite"/>
    </source>
</evidence>
<feature type="region of interest" description="Disordered" evidence="1">
    <location>
        <begin position="144"/>
        <end position="170"/>
    </location>
</feature>
<dbReference type="AlphaFoldDB" id="A0A8K0K490"/>
<evidence type="ECO:0000313" key="3">
    <source>
        <dbReference type="Proteomes" id="UP000792457"/>
    </source>
</evidence>
<gene>
    <name evidence="2" type="ORF">J437_LFUL007216</name>
</gene>
<feature type="region of interest" description="Disordered" evidence="1">
    <location>
        <begin position="504"/>
        <end position="585"/>
    </location>
</feature>
<reference evidence="2" key="2">
    <citation type="submission" date="2017-10" db="EMBL/GenBank/DDBJ databases">
        <title>Ladona fulva Genome sequencing and assembly.</title>
        <authorList>
            <person name="Murali S."/>
            <person name="Richards S."/>
            <person name="Bandaranaike D."/>
            <person name="Bellair M."/>
            <person name="Blankenburg K."/>
            <person name="Chao H."/>
            <person name="Dinh H."/>
            <person name="Doddapaneni H."/>
            <person name="Dugan-Rocha S."/>
            <person name="Elkadiri S."/>
            <person name="Gnanaolivu R."/>
            <person name="Hernandez B."/>
            <person name="Skinner E."/>
            <person name="Javaid M."/>
            <person name="Lee S."/>
            <person name="Li M."/>
            <person name="Ming W."/>
            <person name="Munidasa M."/>
            <person name="Muniz J."/>
            <person name="Nguyen L."/>
            <person name="Hughes D."/>
            <person name="Osuji N."/>
            <person name="Pu L.-L."/>
            <person name="Puazo M."/>
            <person name="Qu C."/>
            <person name="Quiroz J."/>
            <person name="Raj R."/>
            <person name="Weissenberger G."/>
            <person name="Xin Y."/>
            <person name="Zou X."/>
            <person name="Han Y."/>
            <person name="Worley K."/>
            <person name="Muzny D."/>
            <person name="Gibbs R."/>
        </authorList>
    </citation>
    <scope>NUCLEOTIDE SEQUENCE</scope>
    <source>
        <strain evidence="2">Sampled in the wild</strain>
    </source>
</reference>
<keyword evidence="3" id="KW-1185">Reference proteome</keyword>
<feature type="compositionally biased region" description="Gly residues" evidence="1">
    <location>
        <begin position="576"/>
        <end position="585"/>
    </location>
</feature>
<proteinExistence type="predicted"/>
<reference evidence="2" key="1">
    <citation type="submission" date="2013-04" db="EMBL/GenBank/DDBJ databases">
        <authorList>
            <person name="Qu J."/>
            <person name="Murali S.C."/>
            <person name="Bandaranaike D."/>
            <person name="Bellair M."/>
            <person name="Blankenburg K."/>
            <person name="Chao H."/>
            <person name="Dinh H."/>
            <person name="Doddapaneni H."/>
            <person name="Downs B."/>
            <person name="Dugan-Rocha S."/>
            <person name="Elkadiri S."/>
            <person name="Gnanaolivu R.D."/>
            <person name="Hernandez B."/>
            <person name="Javaid M."/>
            <person name="Jayaseelan J.C."/>
            <person name="Lee S."/>
            <person name="Li M."/>
            <person name="Ming W."/>
            <person name="Munidasa M."/>
            <person name="Muniz J."/>
            <person name="Nguyen L."/>
            <person name="Ongeri F."/>
            <person name="Osuji N."/>
            <person name="Pu L.-L."/>
            <person name="Puazo M."/>
            <person name="Qu C."/>
            <person name="Quiroz J."/>
            <person name="Raj R."/>
            <person name="Weissenberger G."/>
            <person name="Xin Y."/>
            <person name="Zou X."/>
            <person name="Han Y."/>
            <person name="Richards S."/>
            <person name="Worley K."/>
            <person name="Muzny D."/>
            <person name="Gibbs R."/>
        </authorList>
    </citation>
    <scope>NUCLEOTIDE SEQUENCE</scope>
    <source>
        <strain evidence="2">Sampled in the wild</strain>
    </source>
</reference>
<feature type="compositionally biased region" description="Polar residues" evidence="1">
    <location>
        <begin position="543"/>
        <end position="558"/>
    </location>
</feature>
<feature type="compositionally biased region" description="Low complexity" evidence="1">
    <location>
        <begin position="559"/>
        <end position="575"/>
    </location>
</feature>
<feature type="region of interest" description="Disordered" evidence="1">
    <location>
        <begin position="320"/>
        <end position="451"/>
    </location>
</feature>
<feature type="compositionally biased region" description="Polar residues" evidence="1">
    <location>
        <begin position="76"/>
        <end position="90"/>
    </location>
</feature>
<feature type="region of interest" description="Disordered" evidence="1">
    <location>
        <begin position="1"/>
        <end position="131"/>
    </location>
</feature>
<organism evidence="2 3">
    <name type="scientific">Ladona fulva</name>
    <name type="common">Scarce chaser dragonfly</name>
    <name type="synonym">Libellula fulva</name>
    <dbReference type="NCBI Taxonomy" id="123851"/>
    <lineage>
        <taxon>Eukaryota</taxon>
        <taxon>Metazoa</taxon>
        <taxon>Ecdysozoa</taxon>
        <taxon>Arthropoda</taxon>
        <taxon>Hexapoda</taxon>
        <taxon>Insecta</taxon>
        <taxon>Pterygota</taxon>
        <taxon>Palaeoptera</taxon>
        <taxon>Odonata</taxon>
        <taxon>Epiprocta</taxon>
        <taxon>Anisoptera</taxon>
        <taxon>Libelluloidea</taxon>
        <taxon>Libellulidae</taxon>
        <taxon>Ladona</taxon>
    </lineage>
</organism>
<name>A0A8K0K490_LADFU</name>
<accession>A0A8K0K490</accession>
<feature type="compositionally biased region" description="Polar residues" evidence="1">
    <location>
        <begin position="23"/>
        <end position="34"/>
    </location>
</feature>
<feature type="compositionally biased region" description="Low complexity" evidence="1">
    <location>
        <begin position="145"/>
        <end position="156"/>
    </location>
</feature>
<sequence>MRPCSKPISPGAFKKGGEKATKRTTPYSRGQATSFGFKRRTTTPVKSPQAKSEPRSGASSGRASPLLSEAAPSPTAVPSPNTNAISNRSVNRFGFRGPTGGPIVRGDKVGDTNSNEALPFAPPTSIPHNKQDILPRKLDQNIIESNSASRGSSNRNTPTTGRLAERLTFQSKQLPRPQIPQLMGRATVNNATAALIGVGGGAVSKGAKTAANRKMAQHRVDSSESLGADSGLGMLDSSRNAGANSASGSSGTTYGGVEAAETDTLLGVEPLATAELWTSPGLTLVSPPPPLPPLPTNPSARTLEVVLNQAGGTFELRDRGRKVGVTEEKKVRPTSGLPRPVSATATGAGAAGVVRQRAMVYKQQVTEKDNSRSTPPNPTPAGKGSTPESERDEGSGENEEKAWRDRSSTEKKSTGSRAGLASASEEEECTGSASEDQEWGHGEAMADELSDEGCVSFAGGIISSSGDEAGSMMQALPRVVHLTISPGVSQNVLHPLKTVLEKSNERVFSSSGSSASSSGGRPGSGIGSRARPGGFPGDVGVRRQNSQLSVSTTPASSESQGSPSPTGSLSLSDGSSPGGLGGGFGRSCSSGADDFLIDDEIADQPGLMFCAGDVTAELQASLTESFSLHHQAEDASATLVEGDHSKNNSASAGFLKADDDDPTLLDAGIVSEGNLEDDDLITHSKTNGTPRHRASSIGTLSPCDSITSDDLMLDFERSEGSFSIVTNSAAVPGSSAASWDDNAANESLCLKQLFNIVSDLNKKP</sequence>
<feature type="compositionally biased region" description="Low complexity" evidence="1">
    <location>
        <begin position="237"/>
        <end position="251"/>
    </location>
</feature>
<protein>
    <submittedName>
        <fullName evidence="2">Uncharacterized protein</fullName>
    </submittedName>
</protein>
<dbReference type="Proteomes" id="UP000792457">
    <property type="component" value="Unassembled WGS sequence"/>
</dbReference>
<dbReference type="OrthoDB" id="10046062at2759"/>
<dbReference type="EMBL" id="KZ308357">
    <property type="protein sequence ID" value="KAG8228046.1"/>
    <property type="molecule type" value="Genomic_DNA"/>
</dbReference>
<comment type="caution">
    <text evidence="2">The sequence shown here is derived from an EMBL/GenBank/DDBJ whole genome shotgun (WGS) entry which is preliminary data.</text>
</comment>